<dbReference type="EMBL" id="MK524501">
    <property type="protein sequence ID" value="QBP33290.1"/>
    <property type="molecule type" value="Genomic_DNA"/>
</dbReference>
<accession>A0A482JMH7</accession>
<reference evidence="1 2" key="1">
    <citation type="submission" date="2019-02" db="EMBL/GenBank/DDBJ databases">
        <authorList>
            <person name="Rowley M."/>
            <person name="Stucki C."/>
            <person name="Ghiringhelli B."/>
            <person name="Naegele L."/>
            <person name="Emmons C.B."/>
            <person name="Slowan-Pomeroy T."/>
            <person name="Briggs L.A."/>
            <person name="Garlena R.A."/>
            <person name="Russell D.A."/>
            <person name="Pope W.H."/>
            <person name="Molloy S.D."/>
            <person name="Jacobs-Sera D."/>
            <person name="Hatfull G.F."/>
        </authorList>
    </citation>
    <scope>NUCLEOTIDE SEQUENCE [LARGE SCALE GENOMIC DNA]</scope>
</reference>
<proteinExistence type="predicted"/>
<protein>
    <submittedName>
        <fullName evidence="1">Uncharacterized protein</fullName>
    </submittedName>
</protein>
<evidence type="ECO:0000313" key="2">
    <source>
        <dbReference type="Proteomes" id="UP000295568"/>
    </source>
</evidence>
<sequence>MARIKQERIDAALESMGREIDHLTSRVDILASAGTGQSKAIRELTASVDHVRKAVLTILKEINSSPGVIEEELYPAGLKLELLTIFNGEIYLAKEAYEWVTDDETLTDNTEEDHTSV</sequence>
<dbReference type="KEGG" id="vg:55012031"/>
<organism evidence="1 2">
    <name type="scientific">Gordonia phage BrutonGaster</name>
    <dbReference type="NCBI Taxonomy" id="2530116"/>
    <lineage>
        <taxon>Viruses</taxon>
        <taxon>Duplodnaviria</taxon>
        <taxon>Heunggongvirae</taxon>
        <taxon>Uroviricota</taxon>
        <taxon>Caudoviricetes</taxon>
        <taxon>Oneupvirus</taxon>
        <taxon>Oneupvirus brutongaster</taxon>
    </lineage>
</organism>
<dbReference type="Proteomes" id="UP000295568">
    <property type="component" value="Segment"/>
</dbReference>
<dbReference type="GeneID" id="55012031"/>
<keyword evidence="2" id="KW-1185">Reference proteome</keyword>
<evidence type="ECO:0000313" key="1">
    <source>
        <dbReference type="EMBL" id="QBP33290.1"/>
    </source>
</evidence>
<name>A0A482JMH7_9CAUD</name>
<dbReference type="RefSeq" id="YP_009820587.1">
    <property type="nucleotide sequence ID" value="NC_048169.1"/>
</dbReference>
<gene>
    <name evidence="1" type="primary">73</name>
    <name evidence="1" type="ORF">SEA_BRUTONGASTER_73</name>
</gene>